<dbReference type="AlphaFoldDB" id="A0AAE0WZZ7"/>
<reference evidence="3" key="2">
    <citation type="submission" date="2023-06" db="EMBL/GenBank/DDBJ databases">
        <authorList>
            <consortium name="Lawrence Berkeley National Laboratory"/>
            <person name="Haridas S."/>
            <person name="Hensen N."/>
            <person name="Bonometti L."/>
            <person name="Westerberg I."/>
            <person name="Brannstrom I.O."/>
            <person name="Guillou S."/>
            <person name="Cros-Aarteil S."/>
            <person name="Calhoun S."/>
            <person name="Kuo A."/>
            <person name="Mondo S."/>
            <person name="Pangilinan J."/>
            <person name="Riley R."/>
            <person name="Labutti K."/>
            <person name="Andreopoulos B."/>
            <person name="Lipzen A."/>
            <person name="Chen C."/>
            <person name="Yanf M."/>
            <person name="Daum C."/>
            <person name="Ng V."/>
            <person name="Clum A."/>
            <person name="Steindorff A."/>
            <person name="Ohm R."/>
            <person name="Martin F."/>
            <person name="Silar P."/>
            <person name="Natvig D."/>
            <person name="Lalanne C."/>
            <person name="Gautier V."/>
            <person name="Ament-Velasquez S.L."/>
            <person name="Kruys A."/>
            <person name="Hutchinson M.I."/>
            <person name="Powell A.J."/>
            <person name="Barry K."/>
            <person name="Miller A.N."/>
            <person name="Grigoriev I.V."/>
            <person name="Debuchy R."/>
            <person name="Gladieux P."/>
            <person name="Thoren M.H."/>
            <person name="Johannesson H."/>
        </authorList>
    </citation>
    <scope>NUCLEOTIDE SEQUENCE</scope>
    <source>
        <strain evidence="3">CBS 314.62</strain>
    </source>
</reference>
<dbReference type="EMBL" id="JAULSO010000006">
    <property type="protein sequence ID" value="KAK3681594.1"/>
    <property type="molecule type" value="Genomic_DNA"/>
</dbReference>
<feature type="region of interest" description="Disordered" evidence="1">
    <location>
        <begin position="510"/>
        <end position="539"/>
    </location>
</feature>
<keyword evidence="2" id="KW-0812">Transmembrane</keyword>
<gene>
    <name evidence="3" type="ORF">B0T22DRAFT_472517</name>
</gene>
<feature type="transmembrane region" description="Helical" evidence="2">
    <location>
        <begin position="422"/>
        <end position="445"/>
    </location>
</feature>
<dbReference type="CDD" id="cd12087">
    <property type="entry name" value="TM_EGFR-like"/>
    <property type="match status" value="1"/>
</dbReference>
<evidence type="ECO:0000313" key="3">
    <source>
        <dbReference type="EMBL" id="KAK3681594.1"/>
    </source>
</evidence>
<dbReference type="Proteomes" id="UP001270362">
    <property type="component" value="Unassembled WGS sequence"/>
</dbReference>
<name>A0AAE0WZZ7_9PEZI</name>
<protein>
    <submittedName>
        <fullName evidence="3">Uncharacterized protein</fullName>
    </submittedName>
</protein>
<reference evidence="3" key="1">
    <citation type="journal article" date="2023" name="Mol. Phylogenet. Evol.">
        <title>Genome-scale phylogeny and comparative genomics of the fungal order Sordariales.</title>
        <authorList>
            <person name="Hensen N."/>
            <person name="Bonometti L."/>
            <person name="Westerberg I."/>
            <person name="Brannstrom I.O."/>
            <person name="Guillou S."/>
            <person name="Cros-Aarteil S."/>
            <person name="Calhoun S."/>
            <person name="Haridas S."/>
            <person name="Kuo A."/>
            <person name="Mondo S."/>
            <person name="Pangilinan J."/>
            <person name="Riley R."/>
            <person name="LaButti K."/>
            <person name="Andreopoulos B."/>
            <person name="Lipzen A."/>
            <person name="Chen C."/>
            <person name="Yan M."/>
            <person name="Daum C."/>
            <person name="Ng V."/>
            <person name="Clum A."/>
            <person name="Steindorff A."/>
            <person name="Ohm R.A."/>
            <person name="Martin F."/>
            <person name="Silar P."/>
            <person name="Natvig D.O."/>
            <person name="Lalanne C."/>
            <person name="Gautier V."/>
            <person name="Ament-Velasquez S.L."/>
            <person name="Kruys A."/>
            <person name="Hutchinson M.I."/>
            <person name="Powell A.J."/>
            <person name="Barry K."/>
            <person name="Miller A.N."/>
            <person name="Grigoriev I.V."/>
            <person name="Debuchy R."/>
            <person name="Gladieux P."/>
            <person name="Hiltunen Thoren M."/>
            <person name="Johannesson H."/>
        </authorList>
    </citation>
    <scope>NUCLEOTIDE SEQUENCE</scope>
    <source>
        <strain evidence="3">CBS 314.62</strain>
    </source>
</reference>
<feature type="region of interest" description="Disordered" evidence="1">
    <location>
        <begin position="189"/>
        <end position="414"/>
    </location>
</feature>
<keyword evidence="2" id="KW-1133">Transmembrane helix</keyword>
<feature type="compositionally biased region" description="Low complexity" evidence="1">
    <location>
        <begin position="189"/>
        <end position="207"/>
    </location>
</feature>
<keyword evidence="4" id="KW-1185">Reference proteome</keyword>
<feature type="compositionally biased region" description="Basic and acidic residues" evidence="1">
    <location>
        <begin position="513"/>
        <end position="525"/>
    </location>
</feature>
<sequence>MVNPTGQTTVWALPCGTLGNVWYADGWIGDNDAPDSHTYDSSCGPPGWYDATATKAYEYLSPAICPEGYTAACPWYNPAQGPAPAAGEEAWNCLPAGYECDTSNESYGQKVGDSAAKALIIPIRWATDQLSILQTHPLTPGLYLSGPATTQAASTDEAVSEGVSDYIESSFSLPGFWLLEPLWPSSTTATLTPSATATPASTSTPTPKSGFRSSLISKPAGTVKALSVSSKKTTLLTSMRSPTGSNSKPTPNPNSSSGDSNSGADGESGSNSNPTAGSDTPGASDSGASDSSSNSQTVSGSDGDSDSGSNQSKSSGNPTAGSNSPSSSNSGSNPSQTSSSTISSDSNGNSNTNSNTNSNSNSNPNTGNTGSSPNSGSNSSSGSSSNSNTNANSNSSATDDNTNGSTPNIVASSTTPTLSRGAIAGIVVGSVTVLLAALAAIFFLMHRKRKRREASTSTATNKTDAAAQKHELDTEPHAVEIGPMSHFEIACPERPRRALATELPISIPYSEMPAHRFSSDEEARRGQPGGRGAEDGARD</sequence>
<keyword evidence="2" id="KW-0472">Membrane</keyword>
<evidence type="ECO:0000256" key="2">
    <source>
        <dbReference type="SAM" id="Phobius"/>
    </source>
</evidence>
<accession>A0AAE0WZZ7</accession>
<organism evidence="3 4">
    <name type="scientific">Podospora appendiculata</name>
    <dbReference type="NCBI Taxonomy" id="314037"/>
    <lineage>
        <taxon>Eukaryota</taxon>
        <taxon>Fungi</taxon>
        <taxon>Dikarya</taxon>
        <taxon>Ascomycota</taxon>
        <taxon>Pezizomycotina</taxon>
        <taxon>Sordariomycetes</taxon>
        <taxon>Sordariomycetidae</taxon>
        <taxon>Sordariales</taxon>
        <taxon>Podosporaceae</taxon>
        <taxon>Podospora</taxon>
    </lineage>
</organism>
<comment type="caution">
    <text evidence="3">The sequence shown here is derived from an EMBL/GenBank/DDBJ whole genome shotgun (WGS) entry which is preliminary data.</text>
</comment>
<evidence type="ECO:0000313" key="4">
    <source>
        <dbReference type="Proteomes" id="UP001270362"/>
    </source>
</evidence>
<feature type="compositionally biased region" description="Low complexity" evidence="1">
    <location>
        <begin position="222"/>
        <end position="406"/>
    </location>
</feature>
<feature type="region of interest" description="Disordered" evidence="1">
    <location>
        <begin position="449"/>
        <end position="470"/>
    </location>
</feature>
<evidence type="ECO:0000256" key="1">
    <source>
        <dbReference type="SAM" id="MobiDB-lite"/>
    </source>
</evidence>
<proteinExistence type="predicted"/>